<evidence type="ECO:0000256" key="2">
    <source>
        <dbReference type="ARBA" id="ARBA00023067"/>
    </source>
</evidence>
<dbReference type="GO" id="GO:0003677">
    <property type="term" value="F:DNA binding"/>
    <property type="evidence" value="ECO:0007669"/>
    <property type="project" value="UniProtKB-KW"/>
</dbReference>
<dbReference type="SUPFAM" id="SSF47729">
    <property type="entry name" value="IHF-like DNA-binding proteins"/>
    <property type="match status" value="1"/>
</dbReference>
<dbReference type="Proteomes" id="UP001139125">
    <property type="component" value="Unassembled WGS sequence"/>
</dbReference>
<dbReference type="CDD" id="cd00591">
    <property type="entry name" value="HU_IHF"/>
    <property type="match status" value="1"/>
</dbReference>
<reference evidence="5" key="1">
    <citation type="submission" date="2022-06" db="EMBL/GenBank/DDBJ databases">
        <title>Gracilimonas sp. CAU 1638 isolated from sea sediment.</title>
        <authorList>
            <person name="Kim W."/>
        </authorList>
    </citation>
    <scope>NUCLEOTIDE SEQUENCE</scope>
    <source>
        <strain evidence="5">CAU 1638</strain>
    </source>
</reference>
<keyword evidence="3 5" id="KW-0238">DNA-binding</keyword>
<dbReference type="PANTHER" id="PTHR33175">
    <property type="entry name" value="DNA-BINDING PROTEIN HU"/>
    <property type="match status" value="1"/>
</dbReference>
<keyword evidence="6" id="KW-1185">Reference proteome</keyword>
<organism evidence="5 6">
    <name type="scientific">Gracilimonas sediminicola</name>
    <dbReference type="NCBI Taxonomy" id="2952158"/>
    <lineage>
        <taxon>Bacteria</taxon>
        <taxon>Pseudomonadati</taxon>
        <taxon>Balneolota</taxon>
        <taxon>Balneolia</taxon>
        <taxon>Balneolales</taxon>
        <taxon>Balneolaceae</taxon>
        <taxon>Gracilimonas</taxon>
    </lineage>
</organism>
<dbReference type="AlphaFoldDB" id="A0A9X2REL6"/>
<dbReference type="InterPro" id="IPR000119">
    <property type="entry name" value="Hist_DNA-bd"/>
</dbReference>
<comment type="caution">
    <text evidence="5">The sequence shown here is derived from an EMBL/GenBank/DDBJ whole genome shotgun (WGS) entry which is preliminary data.</text>
</comment>
<evidence type="ECO:0000256" key="4">
    <source>
        <dbReference type="RuleBase" id="RU003939"/>
    </source>
</evidence>
<evidence type="ECO:0000313" key="5">
    <source>
        <dbReference type="EMBL" id="MCP9291117.1"/>
    </source>
</evidence>
<protein>
    <submittedName>
        <fullName evidence="5">HU family DNA-binding protein</fullName>
    </submittedName>
</protein>
<dbReference type="InterPro" id="IPR010992">
    <property type="entry name" value="IHF-like_DNA-bd_dom_sf"/>
</dbReference>
<evidence type="ECO:0000256" key="1">
    <source>
        <dbReference type="ARBA" id="ARBA00010529"/>
    </source>
</evidence>
<accession>A0A9X2REL6</accession>
<evidence type="ECO:0000256" key="3">
    <source>
        <dbReference type="ARBA" id="ARBA00023125"/>
    </source>
</evidence>
<dbReference type="GO" id="GO:0030261">
    <property type="term" value="P:chromosome condensation"/>
    <property type="evidence" value="ECO:0007669"/>
    <property type="project" value="UniProtKB-KW"/>
</dbReference>
<name>A0A9X2REL6_9BACT</name>
<dbReference type="Pfam" id="PF00216">
    <property type="entry name" value="Bac_DNA_binding"/>
    <property type="match status" value="1"/>
</dbReference>
<comment type="similarity">
    <text evidence="1 4">Belongs to the bacterial histone-like protein family.</text>
</comment>
<gene>
    <name evidence="5" type="ORF">NM125_05940</name>
</gene>
<proteinExistence type="inferred from homology"/>
<dbReference type="PANTHER" id="PTHR33175:SF3">
    <property type="entry name" value="DNA-BINDING PROTEIN HU-BETA"/>
    <property type="match status" value="1"/>
</dbReference>
<dbReference type="GO" id="GO:0030527">
    <property type="term" value="F:structural constituent of chromatin"/>
    <property type="evidence" value="ECO:0007669"/>
    <property type="project" value="InterPro"/>
</dbReference>
<dbReference type="Gene3D" id="4.10.520.10">
    <property type="entry name" value="IHF-like DNA-binding proteins"/>
    <property type="match status" value="1"/>
</dbReference>
<sequence length="95" mass="10941">MTKSEVLKQLAEELELTQTETEDLYDSFVEGLTMLLSNGKGFTLPGLGSFKSEVREEHKSYNPHYEQMMLIPKKRVVHYSQSSTLRDQINEGEDE</sequence>
<dbReference type="EMBL" id="JANDBC010000001">
    <property type="protein sequence ID" value="MCP9291117.1"/>
    <property type="molecule type" value="Genomic_DNA"/>
</dbReference>
<dbReference type="GO" id="GO:0005829">
    <property type="term" value="C:cytosol"/>
    <property type="evidence" value="ECO:0007669"/>
    <property type="project" value="TreeGrafter"/>
</dbReference>
<dbReference type="RefSeq" id="WP_255133768.1">
    <property type="nucleotide sequence ID" value="NZ_JANDBC010000001.1"/>
</dbReference>
<evidence type="ECO:0000313" key="6">
    <source>
        <dbReference type="Proteomes" id="UP001139125"/>
    </source>
</evidence>
<keyword evidence="2" id="KW-0226">DNA condensation</keyword>
<dbReference type="SMART" id="SM00411">
    <property type="entry name" value="BHL"/>
    <property type="match status" value="1"/>
</dbReference>